<accession>A0A6J6S3C1</accession>
<dbReference type="InterPro" id="IPR036263">
    <property type="entry name" value="Chorismate_II_sf"/>
</dbReference>
<dbReference type="SUPFAM" id="SSF48600">
    <property type="entry name" value="Chorismate mutase II"/>
    <property type="match status" value="1"/>
</dbReference>
<dbReference type="PANTHER" id="PTHR38041">
    <property type="entry name" value="CHORISMATE MUTASE"/>
    <property type="match status" value="1"/>
</dbReference>
<dbReference type="Pfam" id="PF13669">
    <property type="entry name" value="Glyoxalase_4"/>
    <property type="match status" value="1"/>
</dbReference>
<evidence type="ECO:0000313" key="4">
    <source>
        <dbReference type="EMBL" id="CAB4729192.1"/>
    </source>
</evidence>
<protein>
    <submittedName>
        <fullName evidence="4">Unannotated protein</fullName>
    </submittedName>
</protein>
<dbReference type="InterPro" id="IPR036979">
    <property type="entry name" value="CM_dom_sf"/>
</dbReference>
<dbReference type="PROSITE" id="PS51819">
    <property type="entry name" value="VOC"/>
    <property type="match status" value="1"/>
</dbReference>
<feature type="domain" description="Chorismate mutase" evidence="2">
    <location>
        <begin position="1"/>
        <end position="89"/>
    </location>
</feature>
<dbReference type="AlphaFoldDB" id="A0A6J6S3C1"/>
<dbReference type="InterPro" id="IPR002701">
    <property type="entry name" value="CM_II_prokaryot"/>
</dbReference>
<dbReference type="GO" id="GO:0009697">
    <property type="term" value="P:salicylic acid biosynthetic process"/>
    <property type="evidence" value="ECO:0007669"/>
    <property type="project" value="TreeGrafter"/>
</dbReference>
<dbReference type="Pfam" id="PF01817">
    <property type="entry name" value="CM_2"/>
    <property type="match status" value="1"/>
</dbReference>
<dbReference type="InterPro" id="IPR037523">
    <property type="entry name" value="VOC_core"/>
</dbReference>
<keyword evidence="1" id="KW-0413">Isomerase</keyword>
<name>A0A6J6S3C1_9ZZZZ</name>
<gene>
    <name evidence="4" type="ORF">UFOPK2602_02233</name>
</gene>
<dbReference type="SUPFAM" id="SSF54593">
    <property type="entry name" value="Glyoxalase/Bleomycin resistance protein/Dihydroxybiphenyl dioxygenase"/>
    <property type="match status" value="1"/>
</dbReference>
<dbReference type="SMART" id="SM00830">
    <property type="entry name" value="CM_2"/>
    <property type="match status" value="1"/>
</dbReference>
<evidence type="ECO:0000256" key="1">
    <source>
        <dbReference type="ARBA" id="ARBA00023235"/>
    </source>
</evidence>
<dbReference type="EMBL" id="CAEZXX010000219">
    <property type="protein sequence ID" value="CAB4729192.1"/>
    <property type="molecule type" value="Genomic_DNA"/>
</dbReference>
<evidence type="ECO:0000259" key="2">
    <source>
        <dbReference type="PROSITE" id="PS51168"/>
    </source>
</evidence>
<dbReference type="Gene3D" id="1.20.59.10">
    <property type="entry name" value="Chorismate mutase"/>
    <property type="match status" value="1"/>
</dbReference>
<dbReference type="InterPro" id="IPR029068">
    <property type="entry name" value="Glyas_Bleomycin-R_OHBP_Dase"/>
</dbReference>
<dbReference type="InterPro" id="IPR051331">
    <property type="entry name" value="Chorismate_mutase-related"/>
</dbReference>
<reference evidence="4" key="1">
    <citation type="submission" date="2020-05" db="EMBL/GenBank/DDBJ databases">
        <authorList>
            <person name="Chiriac C."/>
            <person name="Salcher M."/>
            <person name="Ghai R."/>
            <person name="Kavagutti S V."/>
        </authorList>
    </citation>
    <scope>NUCLEOTIDE SEQUENCE</scope>
</reference>
<sequence>MTTLADLRSRIDELDQELVRILAARLEVCHEVAHLKEQDDTPIIQPARVRTVIDTRRQWAIDAGVDPDFAEQIVRVLLTETHRIEVARSRPEPAPTKEAVTGDRSGLDTVASRIDHIVVAVENLEAARSALVDRLGFHNEAMAETGTGMAAVAAGGVHIVLVSRDAGPEVAAYLDEYGAGVQHISIEVLNAGYARAALDALDAPLLTEVVVDAQGHEQFFTVHDEATGVQFGFLSRTGHRVGFGATNVLSLFRAMRS</sequence>
<dbReference type="GO" id="GO:0004106">
    <property type="term" value="F:chorismate mutase activity"/>
    <property type="evidence" value="ECO:0007669"/>
    <property type="project" value="InterPro"/>
</dbReference>
<proteinExistence type="predicted"/>
<dbReference type="PROSITE" id="PS51168">
    <property type="entry name" value="CHORISMATE_MUT_2"/>
    <property type="match status" value="1"/>
</dbReference>
<organism evidence="4">
    <name type="scientific">freshwater metagenome</name>
    <dbReference type="NCBI Taxonomy" id="449393"/>
    <lineage>
        <taxon>unclassified sequences</taxon>
        <taxon>metagenomes</taxon>
        <taxon>ecological metagenomes</taxon>
    </lineage>
</organism>
<dbReference type="GO" id="GO:0046417">
    <property type="term" value="P:chorismate metabolic process"/>
    <property type="evidence" value="ECO:0007669"/>
    <property type="project" value="InterPro"/>
</dbReference>
<dbReference type="PANTHER" id="PTHR38041:SF1">
    <property type="entry name" value="CHORISMATE MUTASE"/>
    <property type="match status" value="1"/>
</dbReference>
<feature type="domain" description="VOC" evidence="3">
    <location>
        <begin position="113"/>
        <end position="236"/>
    </location>
</feature>
<dbReference type="Gene3D" id="3.10.180.10">
    <property type="entry name" value="2,3-Dihydroxybiphenyl 1,2-Dioxygenase, domain 1"/>
    <property type="match status" value="1"/>
</dbReference>
<evidence type="ECO:0000259" key="3">
    <source>
        <dbReference type="PROSITE" id="PS51819"/>
    </source>
</evidence>